<name>A0AA41Q5J8_9ACTN</name>
<evidence type="ECO:0000313" key="1">
    <source>
        <dbReference type="EMBL" id="MCF2531637.1"/>
    </source>
</evidence>
<evidence type="ECO:0000313" key="2">
    <source>
        <dbReference type="Proteomes" id="UP001165378"/>
    </source>
</evidence>
<reference evidence="1" key="1">
    <citation type="submission" date="2022-01" db="EMBL/GenBank/DDBJ databases">
        <title>Genome-Based Taxonomic Classification of the Phylum Actinobacteria.</title>
        <authorList>
            <person name="Gao Y."/>
        </authorList>
    </citation>
    <scope>NUCLEOTIDE SEQUENCE</scope>
    <source>
        <strain evidence="1">KLBMP 8922</strain>
    </source>
</reference>
<comment type="caution">
    <text evidence="1">The sequence shown here is derived from an EMBL/GenBank/DDBJ whole genome shotgun (WGS) entry which is preliminary data.</text>
</comment>
<dbReference type="Proteomes" id="UP001165378">
    <property type="component" value="Unassembled WGS sequence"/>
</dbReference>
<dbReference type="AlphaFoldDB" id="A0AA41Q5J8"/>
<organism evidence="1 2">
    <name type="scientific">Yinghuangia soli</name>
    <dbReference type="NCBI Taxonomy" id="2908204"/>
    <lineage>
        <taxon>Bacteria</taxon>
        <taxon>Bacillati</taxon>
        <taxon>Actinomycetota</taxon>
        <taxon>Actinomycetes</taxon>
        <taxon>Kitasatosporales</taxon>
        <taxon>Streptomycetaceae</taxon>
        <taxon>Yinghuangia</taxon>
    </lineage>
</organism>
<dbReference type="EMBL" id="JAKFHA010000025">
    <property type="protein sequence ID" value="MCF2531637.1"/>
    <property type="molecule type" value="Genomic_DNA"/>
</dbReference>
<protein>
    <submittedName>
        <fullName evidence="1">Uncharacterized protein</fullName>
    </submittedName>
</protein>
<dbReference type="RefSeq" id="WP_235056285.1">
    <property type="nucleotide sequence ID" value="NZ_JAKFHA010000025.1"/>
</dbReference>
<accession>A0AA41Q5J8</accession>
<sequence>MTTTPGDADSDDTPADAGLQEAFAFTCLHCGHGWEQTYDVEIHLDADNREFRYYYADGKRVPPPLMAECPNCGERKARILRAGVVAAVLAQMPHHKHGTHWRFHRHK</sequence>
<proteinExistence type="predicted"/>
<gene>
    <name evidence="1" type="ORF">LZ495_31080</name>
</gene>
<keyword evidence="2" id="KW-1185">Reference proteome</keyword>